<evidence type="ECO:0000313" key="2">
    <source>
        <dbReference type="Proteomes" id="UP000191040"/>
    </source>
</evidence>
<dbReference type="STRING" id="1736691.SAMN06295964_0681"/>
<dbReference type="GO" id="GO:0032259">
    <property type="term" value="P:methylation"/>
    <property type="evidence" value="ECO:0007669"/>
    <property type="project" value="UniProtKB-KW"/>
</dbReference>
<dbReference type="SUPFAM" id="SSF53335">
    <property type="entry name" value="S-adenosyl-L-methionine-dependent methyltransferases"/>
    <property type="match status" value="1"/>
</dbReference>
<dbReference type="InterPro" id="IPR029063">
    <property type="entry name" value="SAM-dependent_MTases_sf"/>
</dbReference>
<evidence type="ECO:0000313" key="1">
    <source>
        <dbReference type="EMBL" id="SKB04724.1"/>
    </source>
</evidence>
<keyword evidence="1" id="KW-0489">Methyltransferase</keyword>
<keyword evidence="1" id="KW-0808">Transferase</keyword>
<dbReference type="GO" id="GO:0008168">
    <property type="term" value="F:methyltransferase activity"/>
    <property type="evidence" value="ECO:0007669"/>
    <property type="project" value="UniProtKB-KW"/>
</dbReference>
<name>A0A1T4YSA5_9ACTN</name>
<sequence length="261" mass="27474">MSRPGDDRVVESDPIIARLRAAGCVFAEREAAFVRRHLVDPGDVERAVTARVAGVPLEQAVGVAEFDGVTVAVAEGVFVPRRRAEAIPEAAAAHRPDARIVVDLGCGSGALAAAMTRLLPATQVHAVDLDPTAVVVARANGRRFGFTAHHGSWWAGLPRSLRGRVDLAVGYLPHVPSARVDGIHPDFRAHEPRSTVDGGGDGLDHLRAVVAPLAAWLAPGGAFVTLLSVEQAAHVPGRIAWQDDEDAVLVLDPESVGSWLA</sequence>
<dbReference type="Pfam" id="PF06325">
    <property type="entry name" value="PrmA"/>
    <property type="match status" value="1"/>
</dbReference>
<organism evidence="1 2">
    <name type="scientific">Aeromicrobium choanae</name>
    <dbReference type="NCBI Taxonomy" id="1736691"/>
    <lineage>
        <taxon>Bacteria</taxon>
        <taxon>Bacillati</taxon>
        <taxon>Actinomycetota</taxon>
        <taxon>Actinomycetes</taxon>
        <taxon>Propionibacteriales</taxon>
        <taxon>Nocardioidaceae</taxon>
        <taxon>Aeromicrobium</taxon>
    </lineage>
</organism>
<dbReference type="PANTHER" id="PTHR47441:SF3">
    <property type="entry name" value="RELEASE FACTOR GLUTAMINE METHYLTRANSFERASE"/>
    <property type="match status" value="1"/>
</dbReference>
<dbReference type="InterPro" id="IPR052663">
    <property type="entry name" value="RF_glutamine_MTase_cyano"/>
</dbReference>
<dbReference type="Proteomes" id="UP000191040">
    <property type="component" value="Chromosome I"/>
</dbReference>
<dbReference type="PANTHER" id="PTHR47441">
    <property type="match status" value="1"/>
</dbReference>
<dbReference type="EMBL" id="LT796768">
    <property type="protein sequence ID" value="SKB04724.1"/>
    <property type="molecule type" value="Genomic_DNA"/>
</dbReference>
<gene>
    <name evidence="1" type="ORF">SAMN06295964_0681</name>
</gene>
<dbReference type="AlphaFoldDB" id="A0A1T4YSA5"/>
<proteinExistence type="predicted"/>
<accession>A0A1T4YSA5</accession>
<keyword evidence="2" id="KW-1185">Reference proteome</keyword>
<protein>
    <submittedName>
        <fullName evidence="1">Release factor glutamine methyltransferase</fullName>
    </submittedName>
</protein>
<dbReference type="OrthoDB" id="9800643at2"/>
<dbReference type="Gene3D" id="3.40.50.150">
    <property type="entry name" value="Vaccinia Virus protein VP39"/>
    <property type="match status" value="1"/>
</dbReference>
<dbReference type="CDD" id="cd02440">
    <property type="entry name" value="AdoMet_MTases"/>
    <property type="match status" value="1"/>
</dbReference>
<reference evidence="2" key="1">
    <citation type="submission" date="2017-02" db="EMBL/GenBank/DDBJ databases">
        <authorList>
            <person name="Varghese N."/>
            <person name="Submissions S."/>
        </authorList>
    </citation>
    <scope>NUCLEOTIDE SEQUENCE [LARGE SCALE GENOMIC DNA]</scope>
    <source>
        <strain evidence="2">9H-4</strain>
    </source>
</reference>